<keyword evidence="6" id="KW-1185">Reference proteome</keyword>
<dbReference type="Proteomes" id="UP001632038">
    <property type="component" value="Unassembled WGS sequence"/>
</dbReference>
<keyword evidence="1" id="KW-0813">Transport</keyword>
<dbReference type="InterPro" id="IPR016140">
    <property type="entry name" value="Bifunc_inhib/LTP/seed_store"/>
</dbReference>
<evidence type="ECO:0000313" key="6">
    <source>
        <dbReference type="Proteomes" id="UP001632038"/>
    </source>
</evidence>
<organism evidence="5 6">
    <name type="scientific">Castilleja foliolosa</name>
    <dbReference type="NCBI Taxonomy" id="1961234"/>
    <lineage>
        <taxon>Eukaryota</taxon>
        <taxon>Viridiplantae</taxon>
        <taxon>Streptophyta</taxon>
        <taxon>Embryophyta</taxon>
        <taxon>Tracheophyta</taxon>
        <taxon>Spermatophyta</taxon>
        <taxon>Magnoliopsida</taxon>
        <taxon>eudicotyledons</taxon>
        <taxon>Gunneridae</taxon>
        <taxon>Pentapetalae</taxon>
        <taxon>asterids</taxon>
        <taxon>lamiids</taxon>
        <taxon>Lamiales</taxon>
        <taxon>Orobanchaceae</taxon>
        <taxon>Pedicularideae</taxon>
        <taxon>Castillejinae</taxon>
        <taxon>Castilleja</taxon>
    </lineage>
</organism>
<dbReference type="InterPro" id="IPR036312">
    <property type="entry name" value="Bifun_inhib/LTP/seed_sf"/>
</dbReference>
<dbReference type="CDD" id="cd01959">
    <property type="entry name" value="nsLTP2"/>
    <property type="match status" value="1"/>
</dbReference>
<dbReference type="InterPro" id="IPR033872">
    <property type="entry name" value="nsLTP2"/>
</dbReference>
<feature type="signal peptide" evidence="3">
    <location>
        <begin position="1"/>
        <end position="26"/>
    </location>
</feature>
<dbReference type="AlphaFoldDB" id="A0ABD3CN34"/>
<gene>
    <name evidence="5" type="ORF">CASFOL_024339</name>
</gene>
<name>A0ABD3CN34_9LAMI</name>
<evidence type="ECO:0000313" key="5">
    <source>
        <dbReference type="EMBL" id="KAL3631355.1"/>
    </source>
</evidence>
<evidence type="ECO:0000259" key="4">
    <source>
        <dbReference type="Pfam" id="PF14368"/>
    </source>
</evidence>
<evidence type="ECO:0000256" key="1">
    <source>
        <dbReference type="ARBA" id="ARBA00022448"/>
    </source>
</evidence>
<dbReference type="PANTHER" id="PTHR33214">
    <property type="entry name" value="BIFUNCTIONAL INHIBITOR/LIPID-TRANSFER PROTEIN/SEED STORAGE 2S ALBUMIN SUPERFAMILY PROTEIN"/>
    <property type="match status" value="1"/>
</dbReference>
<evidence type="ECO:0000256" key="2">
    <source>
        <dbReference type="ARBA" id="ARBA00023121"/>
    </source>
</evidence>
<dbReference type="Pfam" id="PF14368">
    <property type="entry name" value="LTP_2"/>
    <property type="match status" value="1"/>
</dbReference>
<dbReference type="EMBL" id="JAVIJP010000032">
    <property type="protein sequence ID" value="KAL3631355.1"/>
    <property type="molecule type" value="Genomic_DNA"/>
</dbReference>
<sequence length="94" mass="10283">MSTKMTFVLVLALVVLILGQVEVTKAVTCNPMQLSACAMAITSPRPPSSMCCAKLKEQRPCLCNYLKNPSLQKFIKSEGAKRVARSCRASYPKC</sequence>
<evidence type="ECO:0000256" key="3">
    <source>
        <dbReference type="SAM" id="SignalP"/>
    </source>
</evidence>
<dbReference type="GO" id="GO:0008289">
    <property type="term" value="F:lipid binding"/>
    <property type="evidence" value="ECO:0007669"/>
    <property type="project" value="UniProtKB-KW"/>
</dbReference>
<reference evidence="6" key="1">
    <citation type="journal article" date="2024" name="IScience">
        <title>Strigolactones Initiate the Formation of Haustorium-like Structures in Castilleja.</title>
        <authorList>
            <person name="Buerger M."/>
            <person name="Peterson D."/>
            <person name="Chory J."/>
        </authorList>
    </citation>
    <scope>NUCLEOTIDE SEQUENCE [LARGE SCALE GENOMIC DNA]</scope>
</reference>
<dbReference type="PANTHER" id="PTHR33214:SF69">
    <property type="entry name" value="BIFUNCTIONAL INHIBITOR_LIPID-TRANSFER PROTEIN_SEED STORAGE 2S ALBUMIN SUPERFAMILY PROTEIN"/>
    <property type="match status" value="1"/>
</dbReference>
<keyword evidence="3" id="KW-0732">Signal</keyword>
<feature type="domain" description="Bifunctional inhibitor/plant lipid transfer protein/seed storage helical" evidence="4">
    <location>
        <begin position="11"/>
        <end position="90"/>
    </location>
</feature>
<proteinExistence type="predicted"/>
<comment type="caution">
    <text evidence="5">The sequence shown here is derived from an EMBL/GenBank/DDBJ whole genome shotgun (WGS) entry which is preliminary data.</text>
</comment>
<feature type="chain" id="PRO_5044861252" description="Bifunctional inhibitor/plant lipid transfer protein/seed storage helical domain-containing protein" evidence="3">
    <location>
        <begin position="27"/>
        <end position="94"/>
    </location>
</feature>
<protein>
    <recommendedName>
        <fullName evidence="4">Bifunctional inhibitor/plant lipid transfer protein/seed storage helical domain-containing protein</fullName>
    </recommendedName>
</protein>
<accession>A0ABD3CN34</accession>
<dbReference type="Gene3D" id="1.10.110.10">
    <property type="entry name" value="Plant lipid-transfer and hydrophobic proteins"/>
    <property type="match status" value="1"/>
</dbReference>
<keyword evidence="2" id="KW-0446">Lipid-binding</keyword>
<dbReference type="SUPFAM" id="SSF47699">
    <property type="entry name" value="Bifunctional inhibitor/lipid-transfer protein/seed storage 2S albumin"/>
    <property type="match status" value="1"/>
</dbReference>